<keyword evidence="7" id="KW-0765">Sulfation</keyword>
<dbReference type="PROSITE" id="PS50262">
    <property type="entry name" value="G_PROTEIN_RECEP_F1_2"/>
    <property type="match status" value="1"/>
</dbReference>
<keyword evidence="6" id="KW-0597">Phosphoprotein</keyword>
<evidence type="ECO:0000256" key="1">
    <source>
        <dbReference type="ARBA" id="ARBA00004541"/>
    </source>
</evidence>
<dbReference type="AlphaFoldDB" id="A0A8C5PXG6"/>
<evidence type="ECO:0000256" key="4">
    <source>
        <dbReference type="ARBA" id="ARBA00022475"/>
    </source>
</evidence>
<keyword evidence="4" id="KW-1003">Cell membrane</keyword>
<evidence type="ECO:0000256" key="7">
    <source>
        <dbReference type="ARBA" id="ARBA00022641"/>
    </source>
</evidence>
<evidence type="ECO:0000256" key="18">
    <source>
        <dbReference type="ARBA" id="ARBA00045990"/>
    </source>
</evidence>
<keyword evidence="14 19" id="KW-0807">Transducer</keyword>
<dbReference type="Pfam" id="PF00001">
    <property type="entry name" value="7tm_1"/>
    <property type="match status" value="1"/>
</dbReference>
<evidence type="ECO:0000256" key="13">
    <source>
        <dbReference type="ARBA" id="ARBA00023170"/>
    </source>
</evidence>
<keyword evidence="11 20" id="KW-0472">Membrane</keyword>
<evidence type="ECO:0000256" key="8">
    <source>
        <dbReference type="ARBA" id="ARBA00022692"/>
    </source>
</evidence>
<evidence type="ECO:0000256" key="16">
    <source>
        <dbReference type="ARBA" id="ARBA00025736"/>
    </source>
</evidence>
<dbReference type="PRINTS" id="PR00237">
    <property type="entry name" value="GPCRRHODOPSN"/>
</dbReference>
<keyword evidence="9 20" id="KW-1133">Transmembrane helix</keyword>
<dbReference type="PANTHER" id="PTHR24225:SF29">
    <property type="entry name" value="C5A ANAPHYLATOXIN CHEMOTACTIC RECEPTOR 1"/>
    <property type="match status" value="1"/>
</dbReference>
<feature type="transmembrane region" description="Helical" evidence="20">
    <location>
        <begin position="237"/>
        <end position="258"/>
    </location>
</feature>
<dbReference type="PANTHER" id="PTHR24225">
    <property type="entry name" value="CHEMOTACTIC RECEPTOR"/>
    <property type="match status" value="1"/>
</dbReference>
<keyword evidence="13 19" id="KW-0675">Receptor</keyword>
<feature type="transmembrane region" description="Helical" evidence="20">
    <location>
        <begin position="31"/>
        <end position="54"/>
    </location>
</feature>
<feature type="transmembrane region" description="Helical" evidence="20">
    <location>
        <begin position="66"/>
        <end position="87"/>
    </location>
</feature>
<dbReference type="GO" id="GO:0004930">
    <property type="term" value="F:G protein-coupled receptor activity"/>
    <property type="evidence" value="ECO:0007669"/>
    <property type="project" value="UniProtKB-KW"/>
</dbReference>
<evidence type="ECO:0000313" key="22">
    <source>
        <dbReference type="Ensembl" id="ENSLLEP00000029430.1"/>
    </source>
</evidence>
<evidence type="ECO:0000256" key="10">
    <source>
        <dbReference type="ARBA" id="ARBA00023040"/>
    </source>
</evidence>
<keyword evidence="8 19" id="KW-0812">Transmembrane</keyword>
<dbReference type="PRINTS" id="PR00426">
    <property type="entry name" value="C5ANPHYLTXNR"/>
</dbReference>
<dbReference type="OrthoDB" id="9835842at2759"/>
<dbReference type="Ensembl" id="ENSLLET00000030568.1">
    <property type="protein sequence ID" value="ENSLLEP00000029430.1"/>
    <property type="gene ID" value="ENSLLEG00000018640.1"/>
</dbReference>
<sequence length="343" mass="38525">TLPISIFKFNYPTNLPIDIPSAEIPTSPYEWAAVVIYSLVFVLGVPGNALVVWMTAFEMKRTVNTVWFLNLAIADLLCCLVVPFSIMELALQKKWLLGLFACKTLPSVLLVNMYASVLLLTLISIDRCALVIKPIWCQNKRTVRKAHVACVVVWIFALLLSSPSFIFRQTNEQNSITKCSMVYNLLGNHHQTVQNFIAIFRLLMGFVIPFVVITISYGVLVRRVSGRFSHSSKTMKVVVVVITGFFVCWFPYHVAGLILTVHEPSTELYKSTLMVDPVLISIAFVNSCINPIIYVLVGQDFKSKFRKSIKAILRNVLAEESSQAYESRKTATSSQTKNTDTLV</sequence>
<evidence type="ECO:0000256" key="6">
    <source>
        <dbReference type="ARBA" id="ARBA00022553"/>
    </source>
</evidence>
<dbReference type="SUPFAM" id="SSF81321">
    <property type="entry name" value="Family A G protein-coupled receptor-like"/>
    <property type="match status" value="1"/>
</dbReference>
<evidence type="ECO:0000256" key="5">
    <source>
        <dbReference type="ARBA" id="ARBA00022500"/>
    </source>
</evidence>
<feature type="transmembrane region" description="Helical" evidence="20">
    <location>
        <begin position="107"/>
        <end position="125"/>
    </location>
</feature>
<dbReference type="GO" id="GO:0031410">
    <property type="term" value="C:cytoplasmic vesicle"/>
    <property type="evidence" value="ECO:0007669"/>
    <property type="project" value="UniProtKB-SubCell"/>
</dbReference>
<keyword evidence="15" id="KW-0968">Cytoplasmic vesicle</keyword>
<evidence type="ECO:0000256" key="3">
    <source>
        <dbReference type="ARBA" id="ARBA00016344"/>
    </source>
</evidence>
<dbReference type="PRINTS" id="PR01104">
    <property type="entry name" value="ANPHYLATOXNR"/>
</dbReference>
<evidence type="ECO:0000256" key="15">
    <source>
        <dbReference type="ARBA" id="ARBA00023329"/>
    </source>
</evidence>
<comment type="function">
    <text evidence="18">Receptor for the chemotactic and inflammatory peptide anaphylatoxin C5a. The ligand interacts with at least two sites on the receptor: a high-affinity site on the extracellular N-terminus, and a second site in the transmembrane region which activates downstream signaling events. Receptor activation stimulates chemotaxis, granule enzyme release, intracellular calcium release and superoxide anion production.</text>
</comment>
<comment type="similarity">
    <text evidence="16">Belongs to the chemokine-like receptor (CMKLR) family.</text>
</comment>
<dbReference type="InterPro" id="IPR000826">
    <property type="entry name" value="Formyl_rcpt-rel"/>
</dbReference>
<organism evidence="22 23">
    <name type="scientific">Leptobrachium leishanense</name>
    <name type="common">Leishan spiny toad</name>
    <dbReference type="NCBI Taxonomy" id="445787"/>
    <lineage>
        <taxon>Eukaryota</taxon>
        <taxon>Metazoa</taxon>
        <taxon>Chordata</taxon>
        <taxon>Craniata</taxon>
        <taxon>Vertebrata</taxon>
        <taxon>Euteleostomi</taxon>
        <taxon>Amphibia</taxon>
        <taxon>Batrachia</taxon>
        <taxon>Anura</taxon>
        <taxon>Pelobatoidea</taxon>
        <taxon>Megophryidae</taxon>
        <taxon>Leptobrachium</taxon>
    </lineage>
</organism>
<evidence type="ECO:0000259" key="21">
    <source>
        <dbReference type="PROSITE" id="PS50262"/>
    </source>
</evidence>
<evidence type="ECO:0000256" key="17">
    <source>
        <dbReference type="ARBA" id="ARBA00033421"/>
    </source>
</evidence>
<evidence type="ECO:0000256" key="14">
    <source>
        <dbReference type="ARBA" id="ARBA00023224"/>
    </source>
</evidence>
<keyword evidence="23" id="KW-1185">Reference proteome</keyword>
<dbReference type="GO" id="GO:0007200">
    <property type="term" value="P:phospholipase C-activating G protein-coupled receptor signaling pathway"/>
    <property type="evidence" value="ECO:0007669"/>
    <property type="project" value="TreeGrafter"/>
</dbReference>
<dbReference type="GeneTree" id="ENSGT01140000282544"/>
<evidence type="ECO:0000256" key="12">
    <source>
        <dbReference type="ARBA" id="ARBA00023157"/>
    </source>
</evidence>
<keyword evidence="10 19" id="KW-0297">G-protein coupled receptor</keyword>
<evidence type="ECO:0000256" key="11">
    <source>
        <dbReference type="ARBA" id="ARBA00023136"/>
    </source>
</evidence>
<dbReference type="InterPro" id="IPR002234">
    <property type="entry name" value="Anphylx_rcpt_C3a/C5a1-2"/>
</dbReference>
<evidence type="ECO:0000256" key="2">
    <source>
        <dbReference type="ARBA" id="ARBA00004651"/>
    </source>
</evidence>
<name>A0A8C5PXG6_9ANUR</name>
<reference evidence="22" key="1">
    <citation type="submission" date="2025-08" db="UniProtKB">
        <authorList>
            <consortium name="Ensembl"/>
        </authorList>
    </citation>
    <scope>IDENTIFICATION</scope>
</reference>
<dbReference type="InterPro" id="IPR017452">
    <property type="entry name" value="GPCR_Rhodpsn_7TM"/>
</dbReference>
<evidence type="ECO:0000256" key="9">
    <source>
        <dbReference type="ARBA" id="ARBA00022989"/>
    </source>
</evidence>
<dbReference type="InterPro" id="IPR000276">
    <property type="entry name" value="GPCR_Rhodpsn"/>
</dbReference>
<reference evidence="22" key="2">
    <citation type="submission" date="2025-09" db="UniProtKB">
        <authorList>
            <consortium name="Ensembl"/>
        </authorList>
    </citation>
    <scope>IDENTIFICATION</scope>
</reference>
<dbReference type="GO" id="GO:0005886">
    <property type="term" value="C:plasma membrane"/>
    <property type="evidence" value="ECO:0007669"/>
    <property type="project" value="UniProtKB-SubCell"/>
</dbReference>
<dbReference type="PROSITE" id="PS00237">
    <property type="entry name" value="G_PROTEIN_RECEP_F1_1"/>
    <property type="match status" value="1"/>
</dbReference>
<feature type="transmembrane region" description="Helical" evidence="20">
    <location>
        <begin position="278"/>
        <end position="297"/>
    </location>
</feature>
<keyword evidence="12" id="KW-1015">Disulfide bond</keyword>
<dbReference type="Proteomes" id="UP000694569">
    <property type="component" value="Unplaced"/>
</dbReference>
<feature type="transmembrane region" description="Helical" evidence="20">
    <location>
        <begin position="196"/>
        <end position="217"/>
    </location>
</feature>
<accession>A0A8C5PXG6</accession>
<dbReference type="GO" id="GO:0006954">
    <property type="term" value="P:inflammatory response"/>
    <property type="evidence" value="ECO:0007669"/>
    <property type="project" value="TreeGrafter"/>
</dbReference>
<protein>
    <recommendedName>
        <fullName evidence="3">C5a anaphylatoxin chemotactic receptor 1</fullName>
    </recommendedName>
    <alternativeName>
        <fullName evidence="17">C5a anaphylatoxin chemotactic receptor</fullName>
    </alternativeName>
</protein>
<feature type="transmembrane region" description="Helical" evidence="20">
    <location>
        <begin position="146"/>
        <end position="167"/>
    </location>
</feature>
<comment type="similarity">
    <text evidence="19">Belongs to the G-protein coupled receptor 1 family.</text>
</comment>
<evidence type="ECO:0000313" key="23">
    <source>
        <dbReference type="Proteomes" id="UP000694569"/>
    </source>
</evidence>
<dbReference type="GO" id="GO:0006935">
    <property type="term" value="P:chemotaxis"/>
    <property type="evidence" value="ECO:0007669"/>
    <property type="project" value="UniProtKB-KW"/>
</dbReference>
<feature type="domain" description="G-protein coupled receptors family 1 profile" evidence="21">
    <location>
        <begin position="47"/>
        <end position="294"/>
    </location>
</feature>
<dbReference type="GO" id="GO:0007204">
    <property type="term" value="P:positive regulation of cytosolic calcium ion concentration"/>
    <property type="evidence" value="ECO:0007669"/>
    <property type="project" value="TreeGrafter"/>
</dbReference>
<dbReference type="GO" id="GO:0004878">
    <property type="term" value="F:complement component C5a receptor activity"/>
    <property type="evidence" value="ECO:0007669"/>
    <property type="project" value="TreeGrafter"/>
</dbReference>
<dbReference type="FunFam" id="1.20.1070.10:FF:000034">
    <property type="entry name" value="G-protein coupled receptor 1"/>
    <property type="match status" value="1"/>
</dbReference>
<evidence type="ECO:0000256" key="19">
    <source>
        <dbReference type="RuleBase" id="RU000688"/>
    </source>
</evidence>
<comment type="subcellular location">
    <subcellularLocation>
        <location evidence="2">Cell membrane</location>
        <topology evidence="2">Multi-pass membrane protein</topology>
    </subcellularLocation>
    <subcellularLocation>
        <location evidence="1">Cytoplasmic vesicle</location>
    </subcellularLocation>
</comment>
<dbReference type="Gene3D" id="1.20.1070.10">
    <property type="entry name" value="Rhodopsin 7-helix transmembrane proteins"/>
    <property type="match status" value="1"/>
</dbReference>
<proteinExistence type="inferred from homology"/>
<evidence type="ECO:0000256" key="20">
    <source>
        <dbReference type="SAM" id="Phobius"/>
    </source>
</evidence>
<keyword evidence="5" id="KW-0145">Chemotaxis</keyword>